<accession>A9D2T9</accession>
<dbReference type="Pfam" id="PF09039">
    <property type="entry name" value="HTH_Tnp_Mu_2"/>
    <property type="match status" value="1"/>
</dbReference>
<evidence type="ECO:0000313" key="3">
    <source>
        <dbReference type="EMBL" id="EDQ34272.1"/>
    </source>
</evidence>
<dbReference type="RefSeq" id="WP_007198715.1">
    <property type="nucleotide sequence ID" value="NZ_CM002917.1"/>
</dbReference>
<keyword evidence="4" id="KW-1185">Reference proteome</keyword>
<organism evidence="3 4">
    <name type="scientific">Hoeflea phototrophica (strain DSM 17068 / NCIMB 14078 / DFL-43)</name>
    <dbReference type="NCBI Taxonomy" id="411684"/>
    <lineage>
        <taxon>Bacteria</taxon>
        <taxon>Pseudomonadati</taxon>
        <taxon>Pseudomonadota</taxon>
        <taxon>Alphaproteobacteria</taxon>
        <taxon>Hyphomicrobiales</taxon>
        <taxon>Rhizobiaceae</taxon>
        <taxon>Hoeflea</taxon>
    </lineage>
</organism>
<dbReference type="InterPro" id="IPR003314">
    <property type="entry name" value="Mu-type_HTH"/>
</dbReference>
<dbReference type="Pfam" id="PF02914">
    <property type="entry name" value="DDE_2"/>
    <property type="match status" value="1"/>
</dbReference>
<dbReference type="EMBL" id="ABIA03000004">
    <property type="protein sequence ID" value="EDQ34272.1"/>
    <property type="molecule type" value="Genomic_DNA"/>
</dbReference>
<sequence length="647" mass="72366">MRQFFTPKEIADAAGVSERAINQMARKSHWRHQDQKARKRAGRGGGWEYHVSLFPQAAQARLMVIHGAPANANRNKLADARSKLWARYECLSKDRKAACEARLKIVADVALLITGGLSETAAVAMAAQTHHVSPRAVRNWRGRIAGHERQDWLAALADQYQSTSSFAECDPNAWAALKSDFLRPERPAFSACYRRMKAAAKEQGWSPIPAERALRRRLEAEVPKPVQTAARQKRDQVKNLYPAQRRDRSMLHAMEAVNMDGHKIDVFVMLPGKKLPTRVILLALQDLYSGKIVAWRLAPTENKDTIRLVIGDMVTNHGIPDKCLLDNGRAFASKWISGGSPNRYRFKIRDEDPLGLFTTLGVEIIWAMPYSGQSKPIERAFRDLAEDIAKHPFCAGAYTGNTPDAKPENYASRAIPLDEFTPHVARMIAEHNARPGRKAGTAKGRSFDETFSASLEDPATLIRWPTENQRALWLLAGERIRTKKGSGEIEIFGNRYWNAALNAHAGDHVTIRFDPDHLTRPIRVYDAMDNLICIAECIADTGFFDTSAAREHAAKRNQLTRAIRESARLHAELSPDALAEIYGAGKAAPATMPEPPKFKRIAVGALRAEPQAQTEWDEQSEQAFSRAMRMLEENVVEFPAKGEKPVR</sequence>
<dbReference type="InterPro" id="IPR009061">
    <property type="entry name" value="DNA-bd_dom_put_sf"/>
</dbReference>
<dbReference type="Proteomes" id="UP000004291">
    <property type="component" value="Chromosome"/>
</dbReference>
<gene>
    <name evidence="3" type="ORF">HPDFL43_14782</name>
</gene>
<proteinExistence type="predicted"/>
<name>A9D2T9_HOEPD</name>
<evidence type="ECO:0000313" key="4">
    <source>
        <dbReference type="Proteomes" id="UP000004291"/>
    </source>
</evidence>
<dbReference type="GO" id="GO:0004803">
    <property type="term" value="F:transposase activity"/>
    <property type="evidence" value="ECO:0007669"/>
    <property type="project" value="InterPro"/>
</dbReference>
<dbReference type="Pfam" id="PF09299">
    <property type="entry name" value="Mu-transpos_C"/>
    <property type="match status" value="1"/>
</dbReference>
<dbReference type="Gene3D" id="3.30.420.10">
    <property type="entry name" value="Ribonuclease H-like superfamily/Ribonuclease H"/>
    <property type="match status" value="1"/>
</dbReference>
<protein>
    <submittedName>
        <fullName evidence="3">Mu DNA binding, I gamma subdomain/Mu transposase, Bacteriophage Mu transposase</fullName>
    </submittedName>
</protein>
<dbReference type="STRING" id="411684.HPDFL43_14782"/>
<dbReference type="PROSITE" id="PS50994">
    <property type="entry name" value="INTEGRASE"/>
    <property type="match status" value="1"/>
</dbReference>
<dbReference type="Gene3D" id="6.10.250.2550">
    <property type="match status" value="1"/>
</dbReference>
<dbReference type="InterPro" id="IPR036397">
    <property type="entry name" value="RNaseH_sf"/>
</dbReference>
<dbReference type="SUPFAM" id="SSF53098">
    <property type="entry name" value="Ribonuclease H-like"/>
    <property type="match status" value="1"/>
</dbReference>
<dbReference type="eggNOG" id="COG2801">
    <property type="taxonomic scope" value="Bacteria"/>
</dbReference>
<dbReference type="Gene3D" id="2.30.30.130">
    <property type="entry name" value="Transposase, Mu, C-terminal"/>
    <property type="match status" value="1"/>
</dbReference>
<dbReference type="GO" id="GO:0003677">
    <property type="term" value="F:DNA binding"/>
    <property type="evidence" value="ECO:0007669"/>
    <property type="project" value="InterPro"/>
</dbReference>
<comment type="caution">
    <text evidence="3">The sequence shown here is derived from an EMBL/GenBank/DDBJ whole genome shotgun (WGS) entry which is preliminary data.</text>
</comment>
<dbReference type="Pfam" id="PF02316">
    <property type="entry name" value="HTH_Tnp_Mu_1"/>
    <property type="match status" value="1"/>
</dbReference>
<dbReference type="Gene3D" id="1.10.10.60">
    <property type="entry name" value="Homeodomain-like"/>
    <property type="match status" value="2"/>
</dbReference>
<dbReference type="HOGENOM" id="CLU_027265_1_0_5"/>
<reference evidence="3 4" key="2">
    <citation type="submission" date="2012-06" db="EMBL/GenBank/DDBJ databases">
        <authorList>
            <person name="Fiebig A."/>
        </authorList>
    </citation>
    <scope>NUCLEOTIDE SEQUENCE [LARGE SCALE GENOMIC DNA]</scope>
    <source>
        <strain evidence="3 4">DFL-43</strain>
    </source>
</reference>
<dbReference type="SUPFAM" id="SSF50610">
    <property type="entry name" value="mu transposase, C-terminal domain"/>
    <property type="match status" value="1"/>
</dbReference>
<dbReference type="InterPro" id="IPR004189">
    <property type="entry name" value="Phage_Mu_transposase"/>
</dbReference>
<evidence type="ECO:0000259" key="2">
    <source>
        <dbReference type="PROSITE" id="PS51702"/>
    </source>
</evidence>
<dbReference type="Gene3D" id="1.10.10.10">
    <property type="entry name" value="Winged helix-like DNA-binding domain superfamily/Winged helix DNA-binding domain"/>
    <property type="match status" value="1"/>
</dbReference>
<feature type="domain" description="Integrase catalytic" evidence="1">
    <location>
        <begin position="238"/>
        <end position="455"/>
    </location>
</feature>
<dbReference type="GO" id="GO:0015074">
    <property type="term" value="P:DNA integration"/>
    <property type="evidence" value="ECO:0007669"/>
    <property type="project" value="InterPro"/>
</dbReference>
<dbReference type="InterPro" id="IPR009004">
    <property type="entry name" value="Transposase_Mu_C"/>
</dbReference>
<dbReference type="InterPro" id="IPR012337">
    <property type="entry name" value="RNaseH-like_sf"/>
</dbReference>
<dbReference type="AlphaFoldDB" id="A9D2T9"/>
<dbReference type="PROSITE" id="PS51702">
    <property type="entry name" value="HTH_MU"/>
    <property type="match status" value="1"/>
</dbReference>
<dbReference type="InterPro" id="IPR001584">
    <property type="entry name" value="Integrase_cat-core"/>
</dbReference>
<evidence type="ECO:0000259" key="1">
    <source>
        <dbReference type="PROSITE" id="PS50994"/>
    </source>
</evidence>
<dbReference type="SUPFAM" id="SSF46955">
    <property type="entry name" value="Putative DNA-binding domain"/>
    <property type="match status" value="1"/>
</dbReference>
<reference evidence="3 4" key="1">
    <citation type="submission" date="2007-10" db="EMBL/GenBank/DDBJ databases">
        <authorList>
            <person name="Wagner-Dobler I."/>
            <person name="Ferriera S."/>
            <person name="Johnson J."/>
            <person name="Kravitz S."/>
            <person name="Beeson K."/>
            <person name="Sutton G."/>
            <person name="Rogers Y.-H."/>
            <person name="Friedman R."/>
            <person name="Frazier M."/>
            <person name="Venter J.C."/>
        </authorList>
    </citation>
    <scope>NUCLEOTIDE SEQUENCE [LARGE SCALE GENOMIC DNA]</scope>
    <source>
        <strain evidence="3 4">DFL-43</strain>
    </source>
</reference>
<dbReference type="GO" id="GO:0006313">
    <property type="term" value="P:DNA transposition"/>
    <property type="evidence" value="ECO:0007669"/>
    <property type="project" value="InterPro"/>
</dbReference>
<dbReference type="OrthoDB" id="5287589at2"/>
<feature type="domain" description="HTH Mu-type" evidence="2">
    <location>
        <begin position="1"/>
        <end position="70"/>
    </location>
</feature>
<dbReference type="InterPro" id="IPR036388">
    <property type="entry name" value="WH-like_DNA-bd_sf"/>
</dbReference>
<dbReference type="InterPro" id="IPR015126">
    <property type="entry name" value="Mu_I-gamma"/>
</dbReference>
<dbReference type="InterPro" id="IPR015378">
    <property type="entry name" value="Transposase-like_Mu_C"/>
</dbReference>
<dbReference type="SUPFAM" id="SSF46689">
    <property type="entry name" value="Homeodomain-like"/>
    <property type="match status" value="2"/>
</dbReference>
<dbReference type="InterPro" id="IPR009057">
    <property type="entry name" value="Homeodomain-like_sf"/>
</dbReference>